<proteinExistence type="predicted"/>
<accession>A0ABS5IU82</accession>
<dbReference type="InterPro" id="IPR025460">
    <property type="entry name" value="DUF4280"/>
</dbReference>
<evidence type="ECO:0000313" key="1">
    <source>
        <dbReference type="EMBL" id="MBS0026514.1"/>
    </source>
</evidence>
<dbReference type="Proteomes" id="UP000676386">
    <property type="component" value="Unassembled WGS sequence"/>
</dbReference>
<dbReference type="Pfam" id="PF14107">
    <property type="entry name" value="DUF4280"/>
    <property type="match status" value="1"/>
</dbReference>
<protein>
    <submittedName>
        <fullName evidence="1">DUF4280 domain-containing protein</fullName>
    </submittedName>
</protein>
<comment type="caution">
    <text evidence="1">The sequence shown here is derived from an EMBL/GenBank/DDBJ whole genome shotgun (WGS) entry which is preliminary data.</text>
</comment>
<organism evidence="1 2">
    <name type="scientific">Chitinophaga hostae</name>
    <dbReference type="NCBI Taxonomy" id="2831022"/>
    <lineage>
        <taxon>Bacteria</taxon>
        <taxon>Pseudomonadati</taxon>
        <taxon>Bacteroidota</taxon>
        <taxon>Chitinophagia</taxon>
        <taxon>Chitinophagales</taxon>
        <taxon>Chitinophagaceae</taxon>
        <taxon>Chitinophaga</taxon>
    </lineage>
</organism>
<dbReference type="EMBL" id="JAGTXB010000002">
    <property type="protein sequence ID" value="MBS0026514.1"/>
    <property type="molecule type" value="Genomic_DNA"/>
</dbReference>
<evidence type="ECO:0000313" key="2">
    <source>
        <dbReference type="Proteomes" id="UP000676386"/>
    </source>
</evidence>
<keyword evidence="2" id="KW-1185">Reference proteome</keyword>
<gene>
    <name evidence="1" type="ORF">KE626_04245</name>
</gene>
<dbReference type="RefSeq" id="WP_211971657.1">
    <property type="nucleotide sequence ID" value="NZ_CBFHAM010000048.1"/>
</dbReference>
<reference evidence="1 2" key="1">
    <citation type="submission" date="2021-04" db="EMBL/GenBank/DDBJ databases">
        <title>Chitinophaga sp. nov., isolated from the rhizosphere soil.</title>
        <authorList>
            <person name="He S."/>
        </authorList>
    </citation>
    <scope>NUCLEOTIDE SEQUENCE [LARGE SCALE GENOMIC DNA]</scope>
    <source>
        <strain evidence="1 2">2R12</strain>
    </source>
</reference>
<name>A0ABS5IU82_9BACT</name>
<sequence length="160" mass="17464">MSEKHLVCQGAVCMCKFGTAPDKLKVKSQQVHYINDKDGAEKPLANTKDIGQPFEANTFGSCKKMNSSPCKPAVTAWSGFYDKVVLPGGSNILLEDSKATCAIGGKDCIEITFHGQTADMTKKDAEKADKEVQTHLNPMVDVQKVEEDLFLIQLPQGQPF</sequence>